<organism evidence="1 2">
    <name type="scientific">Isoptericola halotolerans</name>
    <dbReference type="NCBI Taxonomy" id="300560"/>
    <lineage>
        <taxon>Bacteria</taxon>
        <taxon>Bacillati</taxon>
        <taxon>Actinomycetota</taxon>
        <taxon>Actinomycetes</taxon>
        <taxon>Micrococcales</taxon>
        <taxon>Promicromonosporaceae</taxon>
        <taxon>Isoptericola</taxon>
    </lineage>
</organism>
<reference evidence="1 2" key="1">
    <citation type="submission" date="2020-05" db="EMBL/GenBank/DDBJ databases">
        <title>Genomic Encyclopedia of Type Strains, Phase III (KMG-III): the genomes of soil and plant-associated and newly described type strains.</title>
        <authorList>
            <person name="Whitman W."/>
        </authorList>
    </citation>
    <scope>NUCLEOTIDE SEQUENCE [LARGE SCALE GENOMIC DNA]</scope>
    <source>
        <strain evidence="1 2">KCTC 19046</strain>
    </source>
</reference>
<dbReference type="InterPro" id="IPR019587">
    <property type="entry name" value="Polyketide_cyclase/dehydratase"/>
</dbReference>
<comment type="caution">
    <text evidence="1">The sequence shown here is derived from an EMBL/GenBank/DDBJ whole genome shotgun (WGS) entry which is preliminary data.</text>
</comment>
<accession>A0ABX1ZXZ5</accession>
<protein>
    <recommendedName>
        <fullName evidence="3">Polyketide cyclase/dehydrase/lipid transport protein</fullName>
    </recommendedName>
</protein>
<proteinExistence type="predicted"/>
<dbReference type="Pfam" id="PF10604">
    <property type="entry name" value="Polyketide_cyc2"/>
    <property type="match status" value="1"/>
</dbReference>
<evidence type="ECO:0000313" key="1">
    <source>
        <dbReference type="EMBL" id="NOV95489.1"/>
    </source>
</evidence>
<evidence type="ECO:0000313" key="2">
    <source>
        <dbReference type="Proteomes" id="UP000757540"/>
    </source>
</evidence>
<dbReference type="EMBL" id="JABEZU010000001">
    <property type="protein sequence ID" value="NOV95489.1"/>
    <property type="molecule type" value="Genomic_DNA"/>
</dbReference>
<evidence type="ECO:0008006" key="3">
    <source>
        <dbReference type="Google" id="ProtNLM"/>
    </source>
</evidence>
<dbReference type="Gene3D" id="3.30.530.20">
    <property type="match status" value="1"/>
</dbReference>
<dbReference type="InterPro" id="IPR023393">
    <property type="entry name" value="START-like_dom_sf"/>
</dbReference>
<dbReference type="Proteomes" id="UP000757540">
    <property type="component" value="Unassembled WGS sequence"/>
</dbReference>
<gene>
    <name evidence="1" type="ORF">HDG69_000042</name>
</gene>
<sequence>MKPVRVHTSIDVGVPAAVAWEYLSVYANDLAWRAGLEQMTQEPAGPVHDGARVTETLRVLGRTVESAVEVSDVRPGRSFRWRVADGTAEGSRTVTPTAAGSCRVDVVKVVTLSGSDRLLRPLVSVVITRTERQDLRRLRRTLERLEVIGAA</sequence>
<name>A0ABX1ZXZ5_9MICO</name>
<dbReference type="SUPFAM" id="SSF55961">
    <property type="entry name" value="Bet v1-like"/>
    <property type="match status" value="1"/>
</dbReference>
<dbReference type="RefSeq" id="WP_171781780.1">
    <property type="nucleotide sequence ID" value="NZ_BAAAML010000002.1"/>
</dbReference>
<keyword evidence="2" id="KW-1185">Reference proteome</keyword>